<dbReference type="Gene3D" id="3.80.10.10">
    <property type="entry name" value="Ribonuclease Inhibitor"/>
    <property type="match status" value="1"/>
</dbReference>
<dbReference type="SUPFAM" id="SSF52047">
    <property type="entry name" value="RNI-like"/>
    <property type="match status" value="1"/>
</dbReference>
<evidence type="ECO:0000313" key="3">
    <source>
        <dbReference type="EMBL" id="RKO84174.1"/>
    </source>
</evidence>
<dbReference type="InterPro" id="IPR032675">
    <property type="entry name" value="LRR_dom_sf"/>
</dbReference>
<feature type="transmembrane region" description="Helical" evidence="2">
    <location>
        <begin position="12"/>
        <end position="31"/>
    </location>
</feature>
<name>A0A4P9VWU7_9FUNG</name>
<evidence type="ECO:0000256" key="2">
    <source>
        <dbReference type="SAM" id="Phobius"/>
    </source>
</evidence>
<evidence type="ECO:0000313" key="4">
    <source>
        <dbReference type="Proteomes" id="UP000269721"/>
    </source>
</evidence>
<keyword evidence="2" id="KW-1133">Transmembrane helix</keyword>
<proteinExistence type="predicted"/>
<dbReference type="AlphaFoldDB" id="A0A4P9VWU7"/>
<dbReference type="Proteomes" id="UP000269721">
    <property type="component" value="Unassembled WGS sequence"/>
</dbReference>
<keyword evidence="2" id="KW-0472">Membrane</keyword>
<evidence type="ECO:0000256" key="1">
    <source>
        <dbReference type="SAM" id="MobiDB-lite"/>
    </source>
</evidence>
<feature type="region of interest" description="Disordered" evidence="1">
    <location>
        <begin position="97"/>
        <end position="139"/>
    </location>
</feature>
<dbReference type="EMBL" id="ML000404">
    <property type="protein sequence ID" value="RKO84174.1"/>
    <property type="molecule type" value="Genomic_DNA"/>
</dbReference>
<reference evidence="4" key="1">
    <citation type="journal article" date="2018" name="Nat. Microbiol.">
        <title>Leveraging single-cell genomics to expand the fungal tree of life.</title>
        <authorList>
            <person name="Ahrendt S.R."/>
            <person name="Quandt C.A."/>
            <person name="Ciobanu D."/>
            <person name="Clum A."/>
            <person name="Salamov A."/>
            <person name="Andreopoulos B."/>
            <person name="Cheng J.F."/>
            <person name="Woyke T."/>
            <person name="Pelin A."/>
            <person name="Henrissat B."/>
            <person name="Reynolds N.K."/>
            <person name="Benny G.L."/>
            <person name="Smith M.E."/>
            <person name="James T.Y."/>
            <person name="Grigoriev I.V."/>
        </authorList>
    </citation>
    <scope>NUCLEOTIDE SEQUENCE [LARGE SCALE GENOMIC DNA]</scope>
</reference>
<sequence length="489" mass="53998">MTVHVKDIRINSFAALLIEILALMVALELYWTNQQDAPQSSWSHPRMPLPRQCGLPEPRIASALSCHSESPSFILRERGRIPPIPTITEPTLSHPLAAGKLPLATDPPAANADSSKAPDEAQQANSSWAPDEAQKAESRCAKNTAAARCPPDRWSRIPFELLRPILLLMVALSPTAERPRYLLWVSLVCRGWQPAASSVLWEHVCVHISSQFDELALGSTHLSLRLGTEREAAASIRSLEFCCLPSQSSLSTFCSKLSSLRGLEIHTLLHECQPASCSTIFAQLPLLADACPSLIALSIDGSRHYECNPTLVNFVERFSWEDAEPVKVTRAIGRLDFLRLADYFDCSSIWRATAAVGAPLQVWAAICPSYEMAMTSTELPNLHTVKLGWATIRFINALVSLCPPLRSLHLFEVSSLPETALHTLLSACLSIEELSLIDVGDMTWGNFLDALEQHSPLRSLDIRRNRNTPTDRIATFLHRCGGALRSLRL</sequence>
<gene>
    <name evidence="3" type="ORF">BDK51DRAFT_34803</name>
</gene>
<organism evidence="3 4">
    <name type="scientific">Blyttiomyces helicus</name>
    <dbReference type="NCBI Taxonomy" id="388810"/>
    <lineage>
        <taxon>Eukaryota</taxon>
        <taxon>Fungi</taxon>
        <taxon>Fungi incertae sedis</taxon>
        <taxon>Chytridiomycota</taxon>
        <taxon>Chytridiomycota incertae sedis</taxon>
        <taxon>Chytridiomycetes</taxon>
        <taxon>Chytridiomycetes incertae sedis</taxon>
        <taxon>Blyttiomyces</taxon>
    </lineage>
</organism>
<protein>
    <recommendedName>
        <fullName evidence="5">F-box domain-containing protein</fullName>
    </recommendedName>
</protein>
<keyword evidence="2" id="KW-0812">Transmembrane</keyword>
<evidence type="ECO:0008006" key="5">
    <source>
        <dbReference type="Google" id="ProtNLM"/>
    </source>
</evidence>
<accession>A0A4P9VWU7</accession>
<keyword evidence="4" id="KW-1185">Reference proteome</keyword>